<keyword evidence="4" id="KW-1185">Reference proteome</keyword>
<evidence type="ECO:0000313" key="4">
    <source>
        <dbReference type="Proteomes" id="UP001443914"/>
    </source>
</evidence>
<feature type="region of interest" description="Disordered" evidence="1">
    <location>
        <begin position="194"/>
        <end position="215"/>
    </location>
</feature>
<protein>
    <recommendedName>
        <fullName evidence="2">PB1 domain-containing protein</fullName>
    </recommendedName>
</protein>
<gene>
    <name evidence="3" type="ORF">RND81_10G231500</name>
</gene>
<feature type="region of interest" description="Disordered" evidence="1">
    <location>
        <begin position="128"/>
        <end position="170"/>
    </location>
</feature>
<dbReference type="Gene3D" id="3.10.20.90">
    <property type="entry name" value="Phosphatidylinositol 3-kinase Catalytic Subunit, Chain A, domain 1"/>
    <property type="match status" value="1"/>
</dbReference>
<dbReference type="SUPFAM" id="SSF54277">
    <property type="entry name" value="CAD &amp; PB1 domains"/>
    <property type="match status" value="1"/>
</dbReference>
<feature type="compositionally biased region" description="Low complexity" evidence="1">
    <location>
        <begin position="195"/>
        <end position="209"/>
    </location>
</feature>
<dbReference type="SMART" id="SM00666">
    <property type="entry name" value="PB1"/>
    <property type="match status" value="1"/>
</dbReference>
<dbReference type="InterPro" id="IPR000270">
    <property type="entry name" value="PB1_dom"/>
</dbReference>
<name>A0AAW1I6Y9_SAPOF</name>
<dbReference type="EMBL" id="JBDFQZ010000010">
    <property type="protein sequence ID" value="KAK9684776.1"/>
    <property type="molecule type" value="Genomic_DNA"/>
</dbReference>
<sequence length="215" mass="23982">MSSPPPPTKTLSSAPPTTADTVKFLCSYGGKIIPRPSDGLLRYVGGFTRVFSAPRSISFSELAEKLQELCGYAVTLRCQLPTEDLDVLVTIKSDEDLANIIEEYDKSSKISGKEMKIRAILSSPKSLFRNSASTPASPVSSPSSSPDLTPFTDHNRWNHRKPPMSAAMQRNIPRRVYQYKVVGDCYHNYYPSHLQSSSRPRSSFNFSPQHSNLWH</sequence>
<accession>A0AAW1I6Y9</accession>
<reference evidence="3" key="1">
    <citation type="submission" date="2024-03" db="EMBL/GenBank/DDBJ databases">
        <title>WGS assembly of Saponaria officinalis var. Norfolk2.</title>
        <authorList>
            <person name="Jenkins J."/>
            <person name="Shu S."/>
            <person name="Grimwood J."/>
            <person name="Barry K."/>
            <person name="Goodstein D."/>
            <person name="Schmutz J."/>
            <person name="Leebens-Mack J."/>
            <person name="Osbourn A."/>
        </authorList>
    </citation>
    <scope>NUCLEOTIDE SEQUENCE [LARGE SCALE GENOMIC DNA]</scope>
    <source>
        <strain evidence="3">JIC</strain>
    </source>
</reference>
<dbReference type="InterPro" id="IPR053198">
    <property type="entry name" value="Gynoecium_Dev_Regulator"/>
</dbReference>
<dbReference type="Pfam" id="PF00564">
    <property type="entry name" value="PB1"/>
    <property type="match status" value="1"/>
</dbReference>
<feature type="domain" description="PB1" evidence="2">
    <location>
        <begin position="36"/>
        <end position="122"/>
    </location>
</feature>
<evidence type="ECO:0000256" key="1">
    <source>
        <dbReference type="SAM" id="MobiDB-lite"/>
    </source>
</evidence>
<feature type="compositionally biased region" description="Low complexity" evidence="1">
    <location>
        <begin position="131"/>
        <end position="146"/>
    </location>
</feature>
<evidence type="ECO:0000259" key="2">
    <source>
        <dbReference type="SMART" id="SM00666"/>
    </source>
</evidence>
<dbReference type="PANTHER" id="PTHR31066">
    <property type="entry name" value="OS05G0427100 PROTEIN-RELATED"/>
    <property type="match status" value="1"/>
</dbReference>
<dbReference type="CDD" id="cd06410">
    <property type="entry name" value="PB1_UP2"/>
    <property type="match status" value="1"/>
</dbReference>
<evidence type="ECO:0000313" key="3">
    <source>
        <dbReference type="EMBL" id="KAK9684776.1"/>
    </source>
</evidence>
<organism evidence="3 4">
    <name type="scientific">Saponaria officinalis</name>
    <name type="common">Common soapwort</name>
    <name type="synonym">Lychnis saponaria</name>
    <dbReference type="NCBI Taxonomy" id="3572"/>
    <lineage>
        <taxon>Eukaryota</taxon>
        <taxon>Viridiplantae</taxon>
        <taxon>Streptophyta</taxon>
        <taxon>Embryophyta</taxon>
        <taxon>Tracheophyta</taxon>
        <taxon>Spermatophyta</taxon>
        <taxon>Magnoliopsida</taxon>
        <taxon>eudicotyledons</taxon>
        <taxon>Gunneridae</taxon>
        <taxon>Pentapetalae</taxon>
        <taxon>Caryophyllales</taxon>
        <taxon>Caryophyllaceae</taxon>
        <taxon>Caryophylleae</taxon>
        <taxon>Saponaria</taxon>
    </lineage>
</organism>
<dbReference type="AlphaFoldDB" id="A0AAW1I6Y9"/>
<dbReference type="PANTHER" id="PTHR31066:SF66">
    <property type="entry name" value="PB1 DOMAIN-CONTAINING PROTEIN"/>
    <property type="match status" value="1"/>
</dbReference>
<proteinExistence type="predicted"/>
<comment type="caution">
    <text evidence="3">The sequence shown here is derived from an EMBL/GenBank/DDBJ whole genome shotgun (WGS) entry which is preliminary data.</text>
</comment>
<dbReference type="Proteomes" id="UP001443914">
    <property type="component" value="Unassembled WGS sequence"/>
</dbReference>